<comment type="caution">
    <text evidence="2">The sequence shown here is derived from an EMBL/GenBank/DDBJ whole genome shotgun (WGS) entry which is preliminary data.</text>
</comment>
<sequence length="239" mass="24878">MMNVTVARLTVRGLLGRRRGLLLLGLPLLLIVLSVVIRAVAGQDESTASNILGTLALGTMVPLVGLVAGTGAIGPEIDDGSIIYLLAKPQPRWKIIISKLVVAIGCSVVFAALPTYIAGLILFGTYQSLTLGFTIAALIAGIAYSAIFLLLGVVSRHAVVWGLMYALLWETIVGQYVPGARTLSVHQWALSIAEKIADPGVITSSVQLSTAVPLLLVATLGGAAFAAARLSRLTLAGEE</sequence>
<feature type="transmembrane region" description="Helical" evidence="1">
    <location>
        <begin position="158"/>
        <end position="177"/>
    </location>
</feature>
<feature type="transmembrane region" description="Helical" evidence="1">
    <location>
        <begin position="129"/>
        <end position="151"/>
    </location>
</feature>
<feature type="transmembrane region" description="Helical" evidence="1">
    <location>
        <begin position="21"/>
        <end position="41"/>
    </location>
</feature>
<accession>A0A931B5N0</accession>
<dbReference type="Proteomes" id="UP000657385">
    <property type="component" value="Unassembled WGS sequence"/>
</dbReference>
<dbReference type="GO" id="GO:0140359">
    <property type="term" value="F:ABC-type transporter activity"/>
    <property type="evidence" value="ECO:0007669"/>
    <property type="project" value="InterPro"/>
</dbReference>
<gene>
    <name evidence="2" type="ORF">I2501_22755</name>
</gene>
<dbReference type="RefSeq" id="WP_196196048.1">
    <property type="nucleotide sequence ID" value="NZ_JADPRT010000009.1"/>
</dbReference>
<keyword evidence="1" id="KW-0472">Membrane</keyword>
<feature type="transmembrane region" description="Helical" evidence="1">
    <location>
        <begin position="95"/>
        <end position="123"/>
    </location>
</feature>
<dbReference type="PANTHER" id="PTHR37305:SF1">
    <property type="entry name" value="MEMBRANE PROTEIN"/>
    <property type="match status" value="1"/>
</dbReference>
<organism evidence="2 3">
    <name type="scientific">Streptacidiphilus fuscans</name>
    <dbReference type="NCBI Taxonomy" id="2789292"/>
    <lineage>
        <taxon>Bacteria</taxon>
        <taxon>Bacillati</taxon>
        <taxon>Actinomycetota</taxon>
        <taxon>Actinomycetes</taxon>
        <taxon>Kitasatosporales</taxon>
        <taxon>Streptomycetaceae</taxon>
        <taxon>Streptacidiphilus</taxon>
    </lineage>
</organism>
<feature type="transmembrane region" description="Helical" evidence="1">
    <location>
        <begin position="208"/>
        <end position="228"/>
    </location>
</feature>
<reference evidence="2" key="1">
    <citation type="submission" date="2020-11" db="EMBL/GenBank/DDBJ databases">
        <title>Isolation and identification of active actinomycetes.</title>
        <authorList>
            <person name="Yu B."/>
        </authorList>
    </citation>
    <scope>NUCLEOTIDE SEQUENCE</scope>
    <source>
        <strain evidence="2">NEAU-YB345</strain>
    </source>
</reference>
<evidence type="ECO:0000313" key="2">
    <source>
        <dbReference type="EMBL" id="MBF9070839.1"/>
    </source>
</evidence>
<evidence type="ECO:0000313" key="3">
    <source>
        <dbReference type="Proteomes" id="UP000657385"/>
    </source>
</evidence>
<dbReference type="PANTHER" id="PTHR37305">
    <property type="entry name" value="INTEGRAL MEMBRANE PROTEIN-RELATED"/>
    <property type="match status" value="1"/>
</dbReference>
<protein>
    <submittedName>
        <fullName evidence="2">ABC transporter permease</fullName>
    </submittedName>
</protein>
<keyword evidence="1" id="KW-0812">Transmembrane</keyword>
<evidence type="ECO:0000256" key="1">
    <source>
        <dbReference type="SAM" id="Phobius"/>
    </source>
</evidence>
<keyword evidence="1" id="KW-1133">Transmembrane helix</keyword>
<dbReference type="AlphaFoldDB" id="A0A931B5N0"/>
<dbReference type="GO" id="GO:0005886">
    <property type="term" value="C:plasma membrane"/>
    <property type="evidence" value="ECO:0007669"/>
    <property type="project" value="UniProtKB-SubCell"/>
</dbReference>
<proteinExistence type="predicted"/>
<dbReference type="Pfam" id="PF12679">
    <property type="entry name" value="ABC2_membrane_2"/>
    <property type="match status" value="1"/>
</dbReference>
<dbReference type="EMBL" id="JADPRT010000009">
    <property type="protein sequence ID" value="MBF9070839.1"/>
    <property type="molecule type" value="Genomic_DNA"/>
</dbReference>
<keyword evidence="3" id="KW-1185">Reference proteome</keyword>
<feature type="transmembrane region" description="Helical" evidence="1">
    <location>
        <begin position="53"/>
        <end position="74"/>
    </location>
</feature>
<name>A0A931B5N0_9ACTN</name>